<dbReference type="EMBL" id="DWWC01000109">
    <property type="protein sequence ID" value="HJC69182.1"/>
    <property type="molecule type" value="Genomic_DNA"/>
</dbReference>
<keyword evidence="3 10" id="KW-0812">Transmembrane</keyword>
<feature type="binding site" evidence="10">
    <location>
        <position position="92"/>
    </location>
    <ligand>
        <name>Na(+)</name>
        <dbReference type="ChEBI" id="CHEBI:29101"/>
        <note>structural</note>
    </ligand>
</feature>
<dbReference type="GO" id="GO:0046872">
    <property type="term" value="F:metal ion binding"/>
    <property type="evidence" value="ECO:0007669"/>
    <property type="project" value="UniProtKB-KW"/>
</dbReference>
<protein>
    <recommendedName>
        <fullName evidence="10">Fluoride-specific ion channel FluC</fullName>
    </recommendedName>
</protein>
<keyword evidence="10" id="KW-0915">Sodium</keyword>
<comment type="activity regulation">
    <text evidence="10">Na(+) is not transported, but it plays an essential structural role and its presence is essential for fluoride channel function.</text>
</comment>
<evidence type="ECO:0000256" key="7">
    <source>
        <dbReference type="ARBA" id="ARBA00035120"/>
    </source>
</evidence>
<gene>
    <name evidence="10" type="primary">fluC</name>
    <name evidence="10" type="synonym">crcB</name>
    <name evidence="11" type="ORF">H9932_05835</name>
</gene>
<comment type="function">
    <text evidence="9 10">Fluoride-specific ion channel. Important for reducing fluoride concentration in the cell, thus reducing its toxicity.</text>
</comment>
<evidence type="ECO:0000256" key="3">
    <source>
        <dbReference type="ARBA" id="ARBA00022692"/>
    </source>
</evidence>
<keyword evidence="5 10" id="KW-0472">Membrane</keyword>
<comment type="caution">
    <text evidence="11">The sequence shown here is derived from an EMBL/GenBank/DDBJ whole genome shotgun (WGS) entry which is preliminary data.</text>
</comment>
<comment type="catalytic activity">
    <reaction evidence="8">
        <text>fluoride(in) = fluoride(out)</text>
        <dbReference type="Rhea" id="RHEA:76159"/>
        <dbReference type="ChEBI" id="CHEBI:17051"/>
    </reaction>
    <physiologicalReaction direction="left-to-right" evidence="8">
        <dbReference type="Rhea" id="RHEA:76160"/>
    </physiologicalReaction>
</comment>
<evidence type="ECO:0000256" key="6">
    <source>
        <dbReference type="ARBA" id="ARBA00023303"/>
    </source>
</evidence>
<feature type="transmembrane region" description="Helical" evidence="10">
    <location>
        <begin position="78"/>
        <end position="98"/>
    </location>
</feature>
<dbReference type="AlphaFoldDB" id="A0A9D2Q0J5"/>
<dbReference type="PANTHER" id="PTHR28259:SF1">
    <property type="entry name" value="FLUORIDE EXPORT PROTEIN 1-RELATED"/>
    <property type="match status" value="1"/>
</dbReference>
<name>A0A9D2Q0J5_9MICO</name>
<dbReference type="Pfam" id="PF02537">
    <property type="entry name" value="CRCB"/>
    <property type="match status" value="1"/>
</dbReference>
<evidence type="ECO:0000256" key="2">
    <source>
        <dbReference type="ARBA" id="ARBA00022475"/>
    </source>
</evidence>
<keyword evidence="4 10" id="KW-1133">Transmembrane helix</keyword>
<sequence>MSAGLVVLTFVLVGLGGGLGALARWGVQIGGAHLIARRGLEHGEKLTPWLTFLVNVAACFVLGVVVARLGSATGTGGVIYTLLGAGFCGGLSTLSTAAADIVEIVRRGAYSIALAYLMLSVGAGMGALWVGLVIAS</sequence>
<keyword evidence="10" id="KW-0406">Ion transport</keyword>
<dbReference type="GO" id="GO:0062054">
    <property type="term" value="F:fluoride channel activity"/>
    <property type="evidence" value="ECO:0007669"/>
    <property type="project" value="UniProtKB-UniRule"/>
</dbReference>
<evidence type="ECO:0000256" key="9">
    <source>
        <dbReference type="ARBA" id="ARBA00049940"/>
    </source>
</evidence>
<feature type="binding site" evidence="10">
    <location>
        <position position="89"/>
    </location>
    <ligand>
        <name>Na(+)</name>
        <dbReference type="ChEBI" id="CHEBI:29101"/>
        <note>structural</note>
    </ligand>
</feature>
<comment type="similarity">
    <text evidence="7 10">Belongs to the fluoride channel Fluc/FEX (TC 1.A.43) family.</text>
</comment>
<evidence type="ECO:0000256" key="8">
    <source>
        <dbReference type="ARBA" id="ARBA00035585"/>
    </source>
</evidence>
<dbReference type="GO" id="GO:0005886">
    <property type="term" value="C:plasma membrane"/>
    <property type="evidence" value="ECO:0007669"/>
    <property type="project" value="UniProtKB-SubCell"/>
</dbReference>
<keyword evidence="10" id="KW-0813">Transport</keyword>
<dbReference type="Proteomes" id="UP000823854">
    <property type="component" value="Unassembled WGS sequence"/>
</dbReference>
<dbReference type="HAMAP" id="MF_00454">
    <property type="entry name" value="FluC"/>
    <property type="match status" value="1"/>
</dbReference>
<evidence type="ECO:0000256" key="4">
    <source>
        <dbReference type="ARBA" id="ARBA00022989"/>
    </source>
</evidence>
<evidence type="ECO:0000313" key="12">
    <source>
        <dbReference type="Proteomes" id="UP000823854"/>
    </source>
</evidence>
<keyword evidence="6 10" id="KW-0407">Ion channel</keyword>
<feature type="transmembrane region" description="Helical" evidence="10">
    <location>
        <begin position="47"/>
        <end position="66"/>
    </location>
</feature>
<proteinExistence type="inferred from homology"/>
<dbReference type="InterPro" id="IPR003691">
    <property type="entry name" value="FluC"/>
</dbReference>
<accession>A0A9D2Q0J5</accession>
<feature type="transmembrane region" description="Helical" evidence="10">
    <location>
        <begin position="110"/>
        <end position="135"/>
    </location>
</feature>
<evidence type="ECO:0000256" key="1">
    <source>
        <dbReference type="ARBA" id="ARBA00004651"/>
    </source>
</evidence>
<organism evidence="11 12">
    <name type="scientific">Candidatus Brachybacterium intestinipullorum</name>
    <dbReference type="NCBI Taxonomy" id="2838512"/>
    <lineage>
        <taxon>Bacteria</taxon>
        <taxon>Bacillati</taxon>
        <taxon>Actinomycetota</taxon>
        <taxon>Actinomycetes</taxon>
        <taxon>Micrococcales</taxon>
        <taxon>Dermabacteraceae</taxon>
        <taxon>Brachybacterium</taxon>
    </lineage>
</organism>
<reference evidence="11" key="2">
    <citation type="submission" date="2021-04" db="EMBL/GenBank/DDBJ databases">
        <authorList>
            <person name="Gilroy R."/>
        </authorList>
    </citation>
    <scope>NUCLEOTIDE SEQUENCE</scope>
    <source>
        <strain evidence="11">CHK130-7132</strain>
    </source>
</reference>
<evidence type="ECO:0000313" key="11">
    <source>
        <dbReference type="EMBL" id="HJC69182.1"/>
    </source>
</evidence>
<keyword evidence="2 10" id="KW-1003">Cell membrane</keyword>
<evidence type="ECO:0000256" key="10">
    <source>
        <dbReference type="HAMAP-Rule" id="MF_00454"/>
    </source>
</evidence>
<evidence type="ECO:0000256" key="5">
    <source>
        <dbReference type="ARBA" id="ARBA00023136"/>
    </source>
</evidence>
<reference evidence="11" key="1">
    <citation type="journal article" date="2021" name="PeerJ">
        <title>Extensive microbial diversity within the chicken gut microbiome revealed by metagenomics and culture.</title>
        <authorList>
            <person name="Gilroy R."/>
            <person name="Ravi A."/>
            <person name="Getino M."/>
            <person name="Pursley I."/>
            <person name="Horton D.L."/>
            <person name="Alikhan N.F."/>
            <person name="Baker D."/>
            <person name="Gharbi K."/>
            <person name="Hall N."/>
            <person name="Watson M."/>
            <person name="Adriaenssens E.M."/>
            <person name="Foster-Nyarko E."/>
            <person name="Jarju S."/>
            <person name="Secka A."/>
            <person name="Antonio M."/>
            <person name="Oren A."/>
            <person name="Chaudhuri R.R."/>
            <person name="La Ragione R."/>
            <person name="Hildebrand F."/>
            <person name="Pallen M.J."/>
        </authorList>
    </citation>
    <scope>NUCLEOTIDE SEQUENCE</scope>
    <source>
        <strain evidence="11">CHK130-7132</strain>
    </source>
</reference>
<comment type="subcellular location">
    <subcellularLocation>
        <location evidence="1 10">Cell membrane</location>
        <topology evidence="1 10">Multi-pass membrane protein</topology>
    </subcellularLocation>
</comment>
<dbReference type="GO" id="GO:0140114">
    <property type="term" value="P:cellular detoxification of fluoride"/>
    <property type="evidence" value="ECO:0007669"/>
    <property type="project" value="UniProtKB-UniRule"/>
</dbReference>
<dbReference type="PANTHER" id="PTHR28259">
    <property type="entry name" value="FLUORIDE EXPORT PROTEIN 1-RELATED"/>
    <property type="match status" value="1"/>
</dbReference>
<keyword evidence="10" id="KW-0479">Metal-binding</keyword>